<dbReference type="RefSeq" id="WP_343952944.1">
    <property type="nucleotide sequence ID" value="NZ_BAAAHQ010000033.1"/>
</dbReference>
<evidence type="ECO:0000259" key="1">
    <source>
        <dbReference type="Pfam" id="PF08386"/>
    </source>
</evidence>
<keyword evidence="3" id="KW-1185">Reference proteome</keyword>
<sequence>MASYAGTYGQTYARLYPGRVRTLALDGSGSHVATGEWERLQLADAKANESLFRRFLDWCEKDAACSRIGSDPTRVWQTLVAKAERNPIPAPTAGVHYDGRDLRGHALGMVYRGPAEWVKLGQAIKKAQAGDASGFASAGARLPYIGVPTGFTECLDFPRPASAAEVESMRARSRKVAPNTGEPFTYVAMLGCVGWPLPVTNPPKPMPKGLPPFLGAGAWRESDLVKPVLAQVPGSGLIAHDGPGHTLYLDNECARAHMNRYFTDRVVPRNAAC</sequence>
<proteinExistence type="predicted"/>
<dbReference type="Proteomes" id="UP001501578">
    <property type="component" value="Unassembled WGS sequence"/>
</dbReference>
<dbReference type="Gene3D" id="3.40.50.1820">
    <property type="entry name" value="alpha/beta hydrolase"/>
    <property type="match status" value="1"/>
</dbReference>
<dbReference type="Pfam" id="PF08386">
    <property type="entry name" value="Abhydrolase_4"/>
    <property type="match status" value="1"/>
</dbReference>
<dbReference type="InterPro" id="IPR013595">
    <property type="entry name" value="Pept_S33_TAP-like_C"/>
</dbReference>
<dbReference type="InterPro" id="IPR029058">
    <property type="entry name" value="AB_hydrolase_fold"/>
</dbReference>
<reference evidence="2 3" key="1">
    <citation type="journal article" date="2019" name="Int. J. Syst. Evol. Microbiol.">
        <title>The Global Catalogue of Microorganisms (GCM) 10K type strain sequencing project: providing services to taxonomists for standard genome sequencing and annotation.</title>
        <authorList>
            <consortium name="The Broad Institute Genomics Platform"/>
            <consortium name="The Broad Institute Genome Sequencing Center for Infectious Disease"/>
            <person name="Wu L."/>
            <person name="Ma J."/>
        </authorList>
    </citation>
    <scope>NUCLEOTIDE SEQUENCE [LARGE SCALE GENOMIC DNA]</scope>
    <source>
        <strain evidence="2 3">JCM 11136</strain>
    </source>
</reference>
<protein>
    <recommendedName>
        <fullName evidence="1">Peptidase S33 tripeptidyl aminopeptidase-like C-terminal domain-containing protein</fullName>
    </recommendedName>
</protein>
<evidence type="ECO:0000313" key="3">
    <source>
        <dbReference type="Proteomes" id="UP001501578"/>
    </source>
</evidence>
<dbReference type="EMBL" id="BAAAHQ010000033">
    <property type="protein sequence ID" value="GAA0942323.1"/>
    <property type="molecule type" value="Genomic_DNA"/>
</dbReference>
<gene>
    <name evidence="2" type="ORF">GCM10009560_54830</name>
</gene>
<evidence type="ECO:0000313" key="2">
    <source>
        <dbReference type="EMBL" id="GAA0942323.1"/>
    </source>
</evidence>
<comment type="caution">
    <text evidence="2">The sequence shown here is derived from an EMBL/GenBank/DDBJ whole genome shotgun (WGS) entry which is preliminary data.</text>
</comment>
<accession>A0ABN1QGU9</accession>
<name>A0ABN1QGU9_9ACTN</name>
<feature type="domain" description="Peptidase S33 tripeptidyl aminopeptidase-like C-terminal" evidence="1">
    <location>
        <begin position="189"/>
        <end position="273"/>
    </location>
</feature>
<organism evidence="2 3">
    <name type="scientific">Nonomuraea longicatena</name>
    <dbReference type="NCBI Taxonomy" id="83682"/>
    <lineage>
        <taxon>Bacteria</taxon>
        <taxon>Bacillati</taxon>
        <taxon>Actinomycetota</taxon>
        <taxon>Actinomycetes</taxon>
        <taxon>Streptosporangiales</taxon>
        <taxon>Streptosporangiaceae</taxon>
        <taxon>Nonomuraea</taxon>
    </lineage>
</organism>